<keyword evidence="1" id="KW-0812">Transmembrane</keyword>
<keyword evidence="1" id="KW-1133">Transmembrane helix</keyword>
<keyword evidence="1" id="KW-0472">Membrane</keyword>
<proteinExistence type="predicted"/>
<name>A0A8T0ST24_PANVG</name>
<accession>A0A8T0ST24</accession>
<feature type="transmembrane region" description="Helical" evidence="1">
    <location>
        <begin position="16"/>
        <end position="42"/>
    </location>
</feature>
<reference evidence="2" key="1">
    <citation type="submission" date="2020-05" db="EMBL/GenBank/DDBJ databases">
        <title>WGS assembly of Panicum virgatum.</title>
        <authorList>
            <person name="Lovell J.T."/>
            <person name="Jenkins J."/>
            <person name="Shu S."/>
            <person name="Juenger T.E."/>
            <person name="Schmutz J."/>
        </authorList>
    </citation>
    <scope>NUCLEOTIDE SEQUENCE</scope>
    <source>
        <strain evidence="2">AP13</strain>
    </source>
</reference>
<dbReference type="AlphaFoldDB" id="A0A8T0ST24"/>
<keyword evidence="3" id="KW-1185">Reference proteome</keyword>
<dbReference type="Proteomes" id="UP000823388">
    <property type="component" value="Chromosome 5K"/>
</dbReference>
<protein>
    <submittedName>
        <fullName evidence="2">Uncharacterized protein</fullName>
    </submittedName>
</protein>
<evidence type="ECO:0000313" key="2">
    <source>
        <dbReference type="EMBL" id="KAG2601257.1"/>
    </source>
</evidence>
<comment type="caution">
    <text evidence="2">The sequence shown here is derived from an EMBL/GenBank/DDBJ whole genome shotgun (WGS) entry which is preliminary data.</text>
</comment>
<evidence type="ECO:0000313" key="3">
    <source>
        <dbReference type="Proteomes" id="UP000823388"/>
    </source>
</evidence>
<evidence type="ECO:0000256" key="1">
    <source>
        <dbReference type="SAM" id="Phobius"/>
    </source>
</evidence>
<dbReference type="EMBL" id="CM029045">
    <property type="protein sequence ID" value="KAG2601257.1"/>
    <property type="molecule type" value="Genomic_DNA"/>
</dbReference>
<organism evidence="2 3">
    <name type="scientific">Panicum virgatum</name>
    <name type="common">Blackwell switchgrass</name>
    <dbReference type="NCBI Taxonomy" id="38727"/>
    <lineage>
        <taxon>Eukaryota</taxon>
        <taxon>Viridiplantae</taxon>
        <taxon>Streptophyta</taxon>
        <taxon>Embryophyta</taxon>
        <taxon>Tracheophyta</taxon>
        <taxon>Spermatophyta</taxon>
        <taxon>Magnoliopsida</taxon>
        <taxon>Liliopsida</taxon>
        <taxon>Poales</taxon>
        <taxon>Poaceae</taxon>
        <taxon>PACMAD clade</taxon>
        <taxon>Panicoideae</taxon>
        <taxon>Panicodae</taxon>
        <taxon>Paniceae</taxon>
        <taxon>Panicinae</taxon>
        <taxon>Panicum</taxon>
        <taxon>Panicum sect. Hiantes</taxon>
    </lineage>
</organism>
<gene>
    <name evidence="2" type="ORF">PVAP13_5KG577907</name>
</gene>
<sequence length="59" mass="6555">MGTSFTVATRSVESSYIYMCVAYFQGYIFAVHLLLVDLYMLLLAPLAKYKQAPGGGDIR</sequence>